<dbReference type="InterPro" id="IPR048289">
    <property type="entry name" value="RRM2_NsCP33-like"/>
</dbReference>
<dbReference type="GO" id="GO:0003723">
    <property type="term" value="F:RNA binding"/>
    <property type="evidence" value="ECO:0007669"/>
    <property type="project" value="UniProtKB-KW"/>
</dbReference>
<feature type="domain" description="RRM" evidence="3">
    <location>
        <begin position="1"/>
        <end position="79"/>
    </location>
</feature>
<evidence type="ECO:0000313" key="4">
    <source>
        <dbReference type="EMBL" id="OGC45597.1"/>
    </source>
</evidence>
<organism evidence="4 5">
    <name type="scientific">candidate division WWE3 bacterium RBG_19FT_COMBO_34_6</name>
    <dbReference type="NCBI Taxonomy" id="1802612"/>
    <lineage>
        <taxon>Bacteria</taxon>
        <taxon>Katanobacteria</taxon>
    </lineage>
</organism>
<dbReference type="PANTHER" id="PTHR48027">
    <property type="entry name" value="HETEROGENEOUS NUCLEAR RIBONUCLEOPROTEIN 87F-RELATED"/>
    <property type="match status" value="1"/>
</dbReference>
<dbReference type="PROSITE" id="PS50102">
    <property type="entry name" value="RRM"/>
    <property type="match status" value="1"/>
</dbReference>
<evidence type="ECO:0000256" key="1">
    <source>
        <dbReference type="ARBA" id="ARBA00022884"/>
    </source>
</evidence>
<gene>
    <name evidence="4" type="ORF">A2V49_03840</name>
</gene>
<accession>A0A1F4UKX8</accession>
<dbReference type="Gene3D" id="3.30.70.330">
    <property type="match status" value="1"/>
</dbReference>
<evidence type="ECO:0000256" key="2">
    <source>
        <dbReference type="SAM" id="MobiDB-lite"/>
    </source>
</evidence>
<dbReference type="AlphaFoldDB" id="A0A1F4UKX8"/>
<evidence type="ECO:0000313" key="5">
    <source>
        <dbReference type="Proteomes" id="UP000178615"/>
    </source>
</evidence>
<sequence>MKLYVGNLPYSYKDQDLRTLFSAYGNIASATIIIDRQTGRSKGFGFVEIEDDNLAQTAVSEMNEKDIDGRNIKVNEARPMTDKPRERFGGRDSGRSWDRR</sequence>
<name>A0A1F4UKX8_UNCKA</name>
<dbReference type="EMBL" id="MEUV01000026">
    <property type="protein sequence ID" value="OGC45597.1"/>
    <property type="molecule type" value="Genomic_DNA"/>
</dbReference>
<dbReference type="InterPro" id="IPR012677">
    <property type="entry name" value="Nucleotide-bd_a/b_plait_sf"/>
</dbReference>
<feature type="region of interest" description="Disordered" evidence="2">
    <location>
        <begin position="69"/>
        <end position="100"/>
    </location>
</feature>
<protein>
    <submittedName>
        <fullName evidence="4">RNA-binding protein</fullName>
    </submittedName>
</protein>
<dbReference type="SMART" id="SM00360">
    <property type="entry name" value="RRM"/>
    <property type="match status" value="1"/>
</dbReference>
<keyword evidence="1" id="KW-0694">RNA-binding</keyword>
<dbReference type="InterPro" id="IPR035979">
    <property type="entry name" value="RBD_domain_sf"/>
</dbReference>
<dbReference type="Pfam" id="PF00076">
    <property type="entry name" value="RRM_1"/>
    <property type="match status" value="1"/>
</dbReference>
<comment type="caution">
    <text evidence="4">The sequence shown here is derived from an EMBL/GenBank/DDBJ whole genome shotgun (WGS) entry which is preliminary data.</text>
</comment>
<dbReference type="InterPro" id="IPR052462">
    <property type="entry name" value="SLIRP/GR-RBP-like"/>
</dbReference>
<dbReference type="CDD" id="cd21608">
    <property type="entry name" value="RRM2_NsCP33_like"/>
    <property type="match status" value="1"/>
</dbReference>
<proteinExistence type="predicted"/>
<dbReference type="Proteomes" id="UP000178615">
    <property type="component" value="Unassembled WGS sequence"/>
</dbReference>
<evidence type="ECO:0000259" key="3">
    <source>
        <dbReference type="PROSITE" id="PS50102"/>
    </source>
</evidence>
<dbReference type="SUPFAM" id="SSF54928">
    <property type="entry name" value="RNA-binding domain, RBD"/>
    <property type="match status" value="1"/>
</dbReference>
<dbReference type="InterPro" id="IPR000504">
    <property type="entry name" value="RRM_dom"/>
</dbReference>
<reference evidence="4 5" key="1">
    <citation type="journal article" date="2016" name="Nat. Commun.">
        <title>Thousands of microbial genomes shed light on interconnected biogeochemical processes in an aquifer system.</title>
        <authorList>
            <person name="Anantharaman K."/>
            <person name="Brown C.T."/>
            <person name="Hug L.A."/>
            <person name="Sharon I."/>
            <person name="Castelle C.J."/>
            <person name="Probst A.J."/>
            <person name="Thomas B.C."/>
            <person name="Singh A."/>
            <person name="Wilkins M.J."/>
            <person name="Karaoz U."/>
            <person name="Brodie E.L."/>
            <person name="Williams K.H."/>
            <person name="Hubbard S.S."/>
            <person name="Banfield J.F."/>
        </authorList>
    </citation>
    <scope>NUCLEOTIDE SEQUENCE [LARGE SCALE GENOMIC DNA]</scope>
</reference>